<sequence>LLTLKELSATLENILICAHPNKVKQSLLLDVPTPKCHGEEGSSGQHA</sequence>
<dbReference type="AlphaFoldDB" id="A0A816I228"/>
<name>A0A816I228_BRANA</name>
<protein>
    <submittedName>
        <fullName evidence="1">(rape) hypothetical protein</fullName>
    </submittedName>
</protein>
<proteinExistence type="predicted"/>
<organism evidence="1">
    <name type="scientific">Brassica napus</name>
    <name type="common">Rape</name>
    <dbReference type="NCBI Taxonomy" id="3708"/>
    <lineage>
        <taxon>Eukaryota</taxon>
        <taxon>Viridiplantae</taxon>
        <taxon>Streptophyta</taxon>
        <taxon>Embryophyta</taxon>
        <taxon>Tracheophyta</taxon>
        <taxon>Spermatophyta</taxon>
        <taxon>Magnoliopsida</taxon>
        <taxon>eudicotyledons</taxon>
        <taxon>Gunneridae</taxon>
        <taxon>Pentapetalae</taxon>
        <taxon>rosids</taxon>
        <taxon>malvids</taxon>
        <taxon>Brassicales</taxon>
        <taxon>Brassicaceae</taxon>
        <taxon>Brassiceae</taxon>
        <taxon>Brassica</taxon>
    </lineage>
</organism>
<gene>
    <name evidence="1" type="ORF">DARMORV10_C03P10580.1</name>
</gene>
<accession>A0A816I228</accession>
<dbReference type="EMBL" id="HG994367">
    <property type="protein sequence ID" value="CAF1697862.1"/>
    <property type="molecule type" value="Genomic_DNA"/>
</dbReference>
<reference evidence="1" key="1">
    <citation type="submission" date="2021-01" db="EMBL/GenBank/DDBJ databases">
        <authorList>
            <consortium name="Genoscope - CEA"/>
            <person name="William W."/>
        </authorList>
    </citation>
    <scope>NUCLEOTIDE SEQUENCE</scope>
</reference>
<evidence type="ECO:0000313" key="1">
    <source>
        <dbReference type="EMBL" id="CAF1697862.1"/>
    </source>
</evidence>
<dbReference type="Proteomes" id="UP001295469">
    <property type="component" value="Chromosome C03"/>
</dbReference>
<feature type="non-terminal residue" evidence="1">
    <location>
        <position position="1"/>
    </location>
</feature>